<gene>
    <name evidence="1" type="ORF">S01H4_67108</name>
</gene>
<accession>X1FCA3</accession>
<proteinExistence type="predicted"/>
<reference evidence="1" key="1">
    <citation type="journal article" date="2014" name="Front. Microbiol.">
        <title>High frequency of phylogenetically diverse reductive dehalogenase-homologous genes in deep subseafloor sedimentary metagenomes.</title>
        <authorList>
            <person name="Kawai M."/>
            <person name="Futagami T."/>
            <person name="Toyoda A."/>
            <person name="Takaki Y."/>
            <person name="Nishi S."/>
            <person name="Hori S."/>
            <person name="Arai W."/>
            <person name="Tsubouchi T."/>
            <person name="Morono Y."/>
            <person name="Uchiyama I."/>
            <person name="Ito T."/>
            <person name="Fujiyama A."/>
            <person name="Inagaki F."/>
            <person name="Takami H."/>
        </authorList>
    </citation>
    <scope>NUCLEOTIDE SEQUENCE</scope>
    <source>
        <strain evidence="1">Expedition CK06-06</strain>
    </source>
</reference>
<feature type="non-terminal residue" evidence="1">
    <location>
        <position position="38"/>
    </location>
</feature>
<dbReference type="EMBL" id="BART01041987">
    <property type="protein sequence ID" value="GAH30190.1"/>
    <property type="molecule type" value="Genomic_DNA"/>
</dbReference>
<sequence>MITKKELKWSVIIKNDKYQINFSSADCAHIVDGPVQIE</sequence>
<name>X1FCA3_9ZZZZ</name>
<comment type="caution">
    <text evidence="1">The sequence shown here is derived from an EMBL/GenBank/DDBJ whole genome shotgun (WGS) entry which is preliminary data.</text>
</comment>
<dbReference type="AlphaFoldDB" id="X1FCA3"/>
<evidence type="ECO:0000313" key="1">
    <source>
        <dbReference type="EMBL" id="GAH30190.1"/>
    </source>
</evidence>
<protein>
    <submittedName>
        <fullName evidence="1">Uncharacterized protein</fullName>
    </submittedName>
</protein>
<organism evidence="1">
    <name type="scientific">marine sediment metagenome</name>
    <dbReference type="NCBI Taxonomy" id="412755"/>
    <lineage>
        <taxon>unclassified sequences</taxon>
        <taxon>metagenomes</taxon>
        <taxon>ecological metagenomes</taxon>
    </lineage>
</organism>